<feature type="region of interest" description="Disordered" evidence="5">
    <location>
        <begin position="119"/>
        <end position="159"/>
    </location>
</feature>
<evidence type="ECO:0000256" key="2">
    <source>
        <dbReference type="ARBA" id="ARBA00022999"/>
    </source>
</evidence>
<dbReference type="GO" id="GO:0030971">
    <property type="term" value="F:receptor tyrosine kinase binding"/>
    <property type="evidence" value="ECO:0007669"/>
    <property type="project" value="TreeGrafter"/>
</dbReference>
<dbReference type="PRINTS" id="PR00401">
    <property type="entry name" value="SH2DOMAIN"/>
</dbReference>
<dbReference type="InterPro" id="IPR036860">
    <property type="entry name" value="SH2_dom_sf"/>
</dbReference>
<dbReference type="InterPro" id="IPR051184">
    <property type="entry name" value="Tyrosine-phos_adapter"/>
</dbReference>
<dbReference type="GO" id="GO:0005737">
    <property type="term" value="C:cytoplasm"/>
    <property type="evidence" value="ECO:0007669"/>
    <property type="project" value="TreeGrafter"/>
</dbReference>
<proteinExistence type="predicted"/>
<evidence type="ECO:0000256" key="1">
    <source>
        <dbReference type="ARBA" id="ARBA00022443"/>
    </source>
</evidence>
<dbReference type="Proteomes" id="UP000735302">
    <property type="component" value="Unassembled WGS sequence"/>
</dbReference>
<dbReference type="SUPFAM" id="SSF55550">
    <property type="entry name" value="SH2 domain"/>
    <property type="match status" value="1"/>
</dbReference>
<dbReference type="EMBL" id="BLXT01007768">
    <property type="protein sequence ID" value="GFO42236.1"/>
    <property type="molecule type" value="Genomic_DNA"/>
</dbReference>
<dbReference type="Pfam" id="PF00018">
    <property type="entry name" value="SH3_1"/>
    <property type="match status" value="2"/>
</dbReference>
<feature type="domain" description="SH3" evidence="7">
    <location>
        <begin position="185"/>
        <end position="245"/>
    </location>
</feature>
<dbReference type="PROSITE" id="PS50001">
    <property type="entry name" value="SH2"/>
    <property type="match status" value="1"/>
</dbReference>
<evidence type="ECO:0000256" key="4">
    <source>
        <dbReference type="PROSITE-ProRule" id="PRU00192"/>
    </source>
</evidence>
<feature type="compositionally biased region" description="Low complexity" evidence="5">
    <location>
        <begin position="271"/>
        <end position="285"/>
    </location>
</feature>
<gene>
    <name evidence="8" type="ORF">PoB_006874100</name>
</gene>
<dbReference type="GO" id="GO:0035591">
    <property type="term" value="F:signaling adaptor activity"/>
    <property type="evidence" value="ECO:0007669"/>
    <property type="project" value="TreeGrafter"/>
</dbReference>
<feature type="domain" description="SH3" evidence="7">
    <location>
        <begin position="300"/>
        <end position="366"/>
    </location>
</feature>
<dbReference type="Gene3D" id="2.30.30.40">
    <property type="entry name" value="SH3 Domains"/>
    <property type="match status" value="3"/>
</dbReference>
<feature type="compositionally biased region" description="Gly residues" evidence="5">
    <location>
        <begin position="127"/>
        <end position="138"/>
    </location>
</feature>
<dbReference type="GO" id="GO:0016477">
    <property type="term" value="P:cell migration"/>
    <property type="evidence" value="ECO:0007669"/>
    <property type="project" value="TreeGrafter"/>
</dbReference>
<feature type="domain" description="SH3" evidence="7">
    <location>
        <begin position="47"/>
        <end position="107"/>
    </location>
</feature>
<evidence type="ECO:0000259" key="6">
    <source>
        <dbReference type="PROSITE" id="PS50001"/>
    </source>
</evidence>
<keyword evidence="1 4" id="KW-0728">SH3 domain</keyword>
<sequence length="528" mass="56808">MERRNPVIMEDPMLPKLGRYIKMTHFSPSPARKPNPASTVMAEGQQQEPTQLVAKYEYRAENSQELTMRKGERLLLVDDSKDWWKVRSPESGKEGFVPSNFVKIAKPKASLFSTILKKHGGKKKSEGGVGGGGSGGRQQGNLSNYPNNSALHNNGDARTNGNNAINAAGGGRVGGFGGTETFQLGQCVPACAKYFYTAQRPDEISLSKGERIMVIERSSDGWWRGRKDDGNVGWFPSNYVEEVTAATGGNSNSDGGGGNLLYYTAAEAKSQSSPSHHSSHHSSSSAGGGSADNFLNTSGGAISIVIALYPFSGKNPGELPSCEKGERLEVLPVPTDSDSSPDWLSVRNSRGECGLVPTSYVSPATLNAALSSGEEGSERGTSSTSSSNPQSQSHSISSVSNNSLSLSLLAGRRQFGVSGPLADHDWYYGKISRVQCEDILGKFAQDGDFLIRDSESTSGHYTVSLKAPGRNKHFRVKNSGGILEIGQQKFSCLEDLIEHYKKHPIFKQESEKLYLVKPFVCPSSPPDN</sequence>
<evidence type="ECO:0000256" key="5">
    <source>
        <dbReference type="SAM" id="MobiDB-lite"/>
    </source>
</evidence>
<comment type="caution">
    <text evidence="8">The sequence shown here is derived from an EMBL/GenBank/DDBJ whole genome shotgun (WGS) entry which is preliminary data.</text>
</comment>
<dbReference type="CDD" id="cd11766">
    <property type="entry name" value="SH3_Nck_2"/>
    <property type="match status" value="1"/>
</dbReference>
<feature type="region of interest" description="Disordered" evidence="5">
    <location>
        <begin position="271"/>
        <end position="291"/>
    </location>
</feature>
<feature type="region of interest" description="Disordered" evidence="5">
    <location>
        <begin position="370"/>
        <end position="398"/>
    </location>
</feature>
<dbReference type="InterPro" id="IPR000980">
    <property type="entry name" value="SH2"/>
</dbReference>
<dbReference type="InterPro" id="IPR036028">
    <property type="entry name" value="SH3-like_dom_sf"/>
</dbReference>
<dbReference type="Pfam" id="PF00017">
    <property type="entry name" value="SH2"/>
    <property type="match status" value="1"/>
</dbReference>
<dbReference type="InterPro" id="IPR001452">
    <property type="entry name" value="SH3_domain"/>
</dbReference>
<dbReference type="SUPFAM" id="SSF50044">
    <property type="entry name" value="SH3-domain"/>
    <property type="match status" value="3"/>
</dbReference>
<protein>
    <submittedName>
        <fullName evidence="8">Cytoplasmic protein nck2</fullName>
    </submittedName>
</protein>
<dbReference type="AlphaFoldDB" id="A0AAV4DDL4"/>
<feature type="region of interest" description="Disordered" evidence="5">
    <location>
        <begin position="26"/>
        <end position="48"/>
    </location>
</feature>
<evidence type="ECO:0000259" key="7">
    <source>
        <dbReference type="PROSITE" id="PS50002"/>
    </source>
</evidence>
<dbReference type="GO" id="GO:0007167">
    <property type="term" value="P:enzyme-linked receptor protein signaling pathway"/>
    <property type="evidence" value="ECO:0007669"/>
    <property type="project" value="TreeGrafter"/>
</dbReference>
<dbReference type="PRINTS" id="PR00452">
    <property type="entry name" value="SH3DOMAIN"/>
</dbReference>
<keyword evidence="2 3" id="KW-0727">SH2 domain</keyword>
<dbReference type="SMART" id="SM00326">
    <property type="entry name" value="SH3"/>
    <property type="match status" value="3"/>
</dbReference>
<evidence type="ECO:0000256" key="3">
    <source>
        <dbReference type="PROSITE-ProRule" id="PRU00191"/>
    </source>
</evidence>
<reference evidence="8 9" key="1">
    <citation type="journal article" date="2021" name="Elife">
        <title>Chloroplast acquisition without the gene transfer in kleptoplastic sea slugs, Plakobranchus ocellatus.</title>
        <authorList>
            <person name="Maeda T."/>
            <person name="Takahashi S."/>
            <person name="Yoshida T."/>
            <person name="Shimamura S."/>
            <person name="Takaki Y."/>
            <person name="Nagai Y."/>
            <person name="Toyoda A."/>
            <person name="Suzuki Y."/>
            <person name="Arimoto A."/>
            <person name="Ishii H."/>
            <person name="Satoh N."/>
            <person name="Nishiyama T."/>
            <person name="Hasebe M."/>
            <person name="Maruyama T."/>
            <person name="Minagawa J."/>
            <person name="Obokata J."/>
            <person name="Shigenobu S."/>
        </authorList>
    </citation>
    <scope>NUCLEOTIDE SEQUENCE [LARGE SCALE GENOMIC DNA]</scope>
</reference>
<accession>A0AAV4DDL4</accession>
<dbReference type="PROSITE" id="PS50002">
    <property type="entry name" value="SH3"/>
    <property type="match status" value="3"/>
</dbReference>
<feature type="compositionally biased region" description="Polar residues" evidence="5">
    <location>
        <begin position="139"/>
        <end position="152"/>
    </location>
</feature>
<keyword evidence="9" id="KW-1185">Reference proteome</keyword>
<evidence type="ECO:0000313" key="9">
    <source>
        <dbReference type="Proteomes" id="UP000735302"/>
    </source>
</evidence>
<organism evidence="8 9">
    <name type="scientific">Plakobranchus ocellatus</name>
    <dbReference type="NCBI Taxonomy" id="259542"/>
    <lineage>
        <taxon>Eukaryota</taxon>
        <taxon>Metazoa</taxon>
        <taxon>Spiralia</taxon>
        <taxon>Lophotrochozoa</taxon>
        <taxon>Mollusca</taxon>
        <taxon>Gastropoda</taxon>
        <taxon>Heterobranchia</taxon>
        <taxon>Euthyneura</taxon>
        <taxon>Panpulmonata</taxon>
        <taxon>Sacoglossa</taxon>
        <taxon>Placobranchoidea</taxon>
        <taxon>Plakobranchidae</taxon>
        <taxon>Plakobranchus</taxon>
    </lineage>
</organism>
<dbReference type="SMART" id="SM00252">
    <property type="entry name" value="SH2"/>
    <property type="match status" value="1"/>
</dbReference>
<feature type="domain" description="SH2" evidence="6">
    <location>
        <begin position="426"/>
        <end position="519"/>
    </location>
</feature>
<dbReference type="Gene3D" id="3.30.505.10">
    <property type="entry name" value="SH2 domain"/>
    <property type="match status" value="1"/>
</dbReference>
<name>A0AAV4DDL4_9GAST</name>
<dbReference type="PANTHER" id="PTHR19969">
    <property type="entry name" value="SH2-SH3 ADAPTOR PROTEIN-RELATED"/>
    <property type="match status" value="1"/>
</dbReference>
<dbReference type="PANTHER" id="PTHR19969:SF14">
    <property type="entry name" value="DREADLOCKS, ISOFORM B"/>
    <property type="match status" value="1"/>
</dbReference>
<evidence type="ECO:0000313" key="8">
    <source>
        <dbReference type="EMBL" id="GFO42236.1"/>
    </source>
</evidence>